<proteinExistence type="predicted"/>
<organism evidence="1">
    <name type="scientific">Rhizophora mucronata</name>
    <name type="common">Asiatic mangrove</name>
    <dbReference type="NCBI Taxonomy" id="61149"/>
    <lineage>
        <taxon>Eukaryota</taxon>
        <taxon>Viridiplantae</taxon>
        <taxon>Streptophyta</taxon>
        <taxon>Embryophyta</taxon>
        <taxon>Tracheophyta</taxon>
        <taxon>Spermatophyta</taxon>
        <taxon>Magnoliopsida</taxon>
        <taxon>eudicotyledons</taxon>
        <taxon>Gunneridae</taxon>
        <taxon>Pentapetalae</taxon>
        <taxon>rosids</taxon>
        <taxon>fabids</taxon>
        <taxon>Malpighiales</taxon>
        <taxon>Rhizophoraceae</taxon>
        <taxon>Rhizophora</taxon>
    </lineage>
</organism>
<protein>
    <submittedName>
        <fullName evidence="1">Uncharacterized protein</fullName>
    </submittedName>
</protein>
<dbReference type="AlphaFoldDB" id="A0A2P2JML7"/>
<evidence type="ECO:0000313" key="1">
    <source>
        <dbReference type="EMBL" id="MBW94703.1"/>
    </source>
</evidence>
<sequence>MFNITYQVKTMSLNQIDPRQTITIKVTCSKSYSS</sequence>
<name>A0A2P2JML7_RHIMU</name>
<accession>A0A2P2JML7</accession>
<dbReference type="EMBL" id="GGEC01014220">
    <property type="protein sequence ID" value="MBW94703.1"/>
    <property type="molecule type" value="Transcribed_RNA"/>
</dbReference>
<reference evidence="1" key="1">
    <citation type="submission" date="2018-02" db="EMBL/GenBank/DDBJ databases">
        <title>Rhizophora mucronata_Transcriptome.</title>
        <authorList>
            <person name="Meera S.P."/>
            <person name="Sreeshan A."/>
            <person name="Augustine A."/>
        </authorList>
    </citation>
    <scope>NUCLEOTIDE SEQUENCE</scope>
    <source>
        <tissue evidence="1">Leaf</tissue>
    </source>
</reference>